<feature type="transmembrane region" description="Helical" evidence="8">
    <location>
        <begin position="224"/>
        <end position="244"/>
    </location>
</feature>
<dbReference type="PANTHER" id="PTHR42810">
    <property type="entry name" value="PURINE PERMEASE C1399.01C-RELATED"/>
    <property type="match status" value="1"/>
</dbReference>
<reference evidence="9 10" key="1">
    <citation type="journal article" date="2024" name="Science">
        <title>Giant polyketide synthase enzymes in the biosynthesis of giant marine polyether toxins.</title>
        <authorList>
            <person name="Fallon T.R."/>
            <person name="Shende V.V."/>
            <person name="Wierzbicki I.H."/>
            <person name="Pendleton A.L."/>
            <person name="Watervoot N.F."/>
            <person name="Auber R.P."/>
            <person name="Gonzalez D.J."/>
            <person name="Wisecaver J.H."/>
            <person name="Moore B.S."/>
        </authorList>
    </citation>
    <scope>NUCLEOTIDE SEQUENCE [LARGE SCALE GENOMIC DNA]</scope>
    <source>
        <strain evidence="9 10">12B1</strain>
    </source>
</reference>
<comment type="similarity">
    <text evidence="2">Belongs to the nucleobase:cation symporter-2 (NCS2) (TC 2.A.40) family.</text>
</comment>
<keyword evidence="10" id="KW-1185">Reference proteome</keyword>
<dbReference type="GO" id="GO:0042907">
    <property type="term" value="F:xanthine transmembrane transporter activity"/>
    <property type="evidence" value="ECO:0007669"/>
    <property type="project" value="TreeGrafter"/>
</dbReference>
<gene>
    <name evidence="9" type="ORF">AB1Y20_020343</name>
</gene>
<evidence type="ECO:0000256" key="8">
    <source>
        <dbReference type="SAM" id="Phobius"/>
    </source>
</evidence>
<feature type="transmembrane region" description="Helical" evidence="8">
    <location>
        <begin position="529"/>
        <end position="551"/>
    </location>
</feature>
<feature type="region of interest" description="Disordered" evidence="7">
    <location>
        <begin position="569"/>
        <end position="591"/>
    </location>
</feature>
<dbReference type="PANTHER" id="PTHR42810:SF2">
    <property type="entry name" value="PURINE PERMEASE C1399.01C-RELATED"/>
    <property type="match status" value="1"/>
</dbReference>
<evidence type="ECO:0000256" key="3">
    <source>
        <dbReference type="ARBA" id="ARBA00022448"/>
    </source>
</evidence>
<feature type="transmembrane region" description="Helical" evidence="8">
    <location>
        <begin position="129"/>
        <end position="151"/>
    </location>
</feature>
<evidence type="ECO:0000256" key="2">
    <source>
        <dbReference type="ARBA" id="ARBA00008821"/>
    </source>
</evidence>
<evidence type="ECO:0000256" key="6">
    <source>
        <dbReference type="ARBA" id="ARBA00023136"/>
    </source>
</evidence>
<name>A0AB34JWN9_PRYPA</name>
<keyword evidence="3" id="KW-0813">Transport</keyword>
<comment type="subcellular location">
    <subcellularLocation>
        <location evidence="1">Membrane</location>
        <topology evidence="1">Multi-pass membrane protein</topology>
    </subcellularLocation>
</comment>
<dbReference type="AlphaFoldDB" id="A0AB34JWN9"/>
<keyword evidence="6 8" id="KW-0472">Membrane</keyword>
<dbReference type="EMBL" id="JBGBPQ010000004">
    <property type="protein sequence ID" value="KAL1525487.1"/>
    <property type="molecule type" value="Genomic_DNA"/>
</dbReference>
<organism evidence="9 10">
    <name type="scientific">Prymnesium parvum</name>
    <name type="common">Toxic golden alga</name>
    <dbReference type="NCBI Taxonomy" id="97485"/>
    <lineage>
        <taxon>Eukaryota</taxon>
        <taxon>Haptista</taxon>
        <taxon>Haptophyta</taxon>
        <taxon>Prymnesiophyceae</taxon>
        <taxon>Prymnesiales</taxon>
        <taxon>Prymnesiaceae</taxon>
        <taxon>Prymnesium</taxon>
    </lineage>
</organism>
<protein>
    <submittedName>
        <fullName evidence="9">Uncharacterized protein</fullName>
    </submittedName>
</protein>
<evidence type="ECO:0000256" key="5">
    <source>
        <dbReference type="ARBA" id="ARBA00022989"/>
    </source>
</evidence>
<dbReference type="GO" id="GO:0005886">
    <property type="term" value="C:plasma membrane"/>
    <property type="evidence" value="ECO:0007669"/>
    <property type="project" value="TreeGrafter"/>
</dbReference>
<accession>A0AB34JWN9</accession>
<evidence type="ECO:0000313" key="9">
    <source>
        <dbReference type="EMBL" id="KAL1525487.1"/>
    </source>
</evidence>
<evidence type="ECO:0000256" key="4">
    <source>
        <dbReference type="ARBA" id="ARBA00022692"/>
    </source>
</evidence>
<evidence type="ECO:0000313" key="10">
    <source>
        <dbReference type="Proteomes" id="UP001515480"/>
    </source>
</evidence>
<sequence length="591" mass="63689">MTLQMSESDVGCDVCAMNCLKEENLIGSKKYDYRWMCKPHNPFRRGRAPAPQWFSKDENLGTGLISVMGSSFSFLPSARAMTIGAILDAQSTACEVRGNASQGEVEVVFTGHCCHKYENGRTDCFGAGALGYGAFLGTALVASVAEIVLGLMPPHVIKKLMPPVVTGSAVMLIGGSLISSAVKYIGGGIFCAENTESRIPFASTPQLCVNDNGDMALSFGSSEYVGLGFSVIGMSIFLQIVGSPFLKSTFLFWSLMFGCIVAAPGGVVDGERKSFFRNDFIEKGKPITFLWAEGTFPLSFSGENFLPILIAFLISSAETIGDVEMTCIFSRVTDPEDRASRIQGGLLADGVNSFFATLFGSPPNTTYSQNNGLIALTRCASRSVGFSCAFWLICLGIFGKMGALFASIPICVIGGLVLQAFSSVFVSGLKVATTDFTRRNQFILMLSLGIGLGVAMEGQIFEWPTPYVYFRRNLAYDYGFWPEKTICKTPNERWIAEDGLCHSVGPFGVNNGNCCAEYDASLRVWRGTILTVLQSPFAIGFILAFLLNLLIPEDLEMEVSVEPENATEIVSSSTKANDSPMELPATDVSSA</sequence>
<dbReference type="Pfam" id="PF00860">
    <property type="entry name" value="Xan_ur_permease"/>
    <property type="match status" value="1"/>
</dbReference>
<feature type="transmembrane region" description="Helical" evidence="8">
    <location>
        <begin position="404"/>
        <end position="429"/>
    </location>
</feature>
<evidence type="ECO:0000256" key="1">
    <source>
        <dbReference type="ARBA" id="ARBA00004141"/>
    </source>
</evidence>
<comment type="caution">
    <text evidence="9">The sequence shown here is derived from an EMBL/GenBank/DDBJ whole genome shotgun (WGS) entry which is preliminary data.</text>
</comment>
<evidence type="ECO:0000256" key="7">
    <source>
        <dbReference type="SAM" id="MobiDB-lite"/>
    </source>
</evidence>
<feature type="transmembrane region" description="Helical" evidence="8">
    <location>
        <begin position="441"/>
        <end position="461"/>
    </location>
</feature>
<feature type="transmembrane region" description="Helical" evidence="8">
    <location>
        <begin position="379"/>
        <end position="398"/>
    </location>
</feature>
<proteinExistence type="inferred from homology"/>
<feature type="transmembrane region" description="Helical" evidence="8">
    <location>
        <begin position="250"/>
        <end position="268"/>
    </location>
</feature>
<dbReference type="InterPro" id="IPR006043">
    <property type="entry name" value="NCS2"/>
</dbReference>
<keyword evidence="4 8" id="KW-0812">Transmembrane</keyword>
<dbReference type="Proteomes" id="UP001515480">
    <property type="component" value="Unassembled WGS sequence"/>
</dbReference>
<keyword evidence="5 8" id="KW-1133">Transmembrane helix</keyword>